<feature type="compositionally biased region" description="Low complexity" evidence="3">
    <location>
        <begin position="1312"/>
        <end position="1324"/>
    </location>
</feature>
<evidence type="ECO:0000259" key="4">
    <source>
        <dbReference type="PROSITE" id="PS50090"/>
    </source>
</evidence>
<feature type="domain" description="Myb-like" evidence="4">
    <location>
        <begin position="844"/>
        <end position="902"/>
    </location>
</feature>
<reference evidence="5 6" key="1">
    <citation type="submission" date="2022-01" db="EMBL/GenBank/DDBJ databases">
        <authorList>
            <person name="Xiong W."/>
            <person name="Schranz E."/>
        </authorList>
    </citation>
    <scope>NUCLEOTIDE SEQUENCE [LARGE SCALE GENOMIC DNA]</scope>
</reference>
<evidence type="ECO:0000313" key="5">
    <source>
        <dbReference type="EMBL" id="CAH1417892.1"/>
    </source>
</evidence>
<dbReference type="Gene3D" id="1.10.10.60">
    <property type="entry name" value="Homeodomain-like"/>
    <property type="match status" value="1"/>
</dbReference>
<feature type="compositionally biased region" description="Low complexity" evidence="3">
    <location>
        <begin position="1261"/>
        <end position="1284"/>
    </location>
</feature>
<feature type="compositionally biased region" description="Basic and acidic residues" evidence="3">
    <location>
        <begin position="789"/>
        <end position="802"/>
    </location>
</feature>
<dbReference type="EMBL" id="CAKMRJ010000113">
    <property type="protein sequence ID" value="CAH1417892.1"/>
    <property type="molecule type" value="Genomic_DNA"/>
</dbReference>
<name>A0AAU9LU53_9ASTR</name>
<feature type="compositionally biased region" description="Low complexity" evidence="3">
    <location>
        <begin position="1421"/>
        <end position="1430"/>
    </location>
</feature>
<dbReference type="PANTHER" id="PTHR46774">
    <property type="entry name" value="CHROMATIN MODIFICATION-RELATED PROTEIN EAF1 A-RELATED"/>
    <property type="match status" value="1"/>
</dbReference>
<dbReference type="InterPro" id="IPR014012">
    <property type="entry name" value="HSA_dom"/>
</dbReference>
<feature type="compositionally biased region" description="Polar residues" evidence="3">
    <location>
        <begin position="292"/>
        <end position="313"/>
    </location>
</feature>
<feature type="region of interest" description="Disordered" evidence="3">
    <location>
        <begin position="235"/>
        <end position="256"/>
    </location>
</feature>
<evidence type="ECO:0000256" key="2">
    <source>
        <dbReference type="ARBA" id="ARBA00022853"/>
    </source>
</evidence>
<evidence type="ECO:0000313" key="6">
    <source>
        <dbReference type="Proteomes" id="UP001157418"/>
    </source>
</evidence>
<comment type="caution">
    <text evidence="5">The sequence shown here is derived from an EMBL/GenBank/DDBJ whole genome shotgun (WGS) entry which is preliminary data.</text>
</comment>
<feature type="compositionally biased region" description="Pro residues" evidence="3">
    <location>
        <begin position="1198"/>
        <end position="1209"/>
    </location>
</feature>
<gene>
    <name evidence="5" type="ORF">LVIROSA_LOCUS5538</name>
</gene>
<feature type="compositionally biased region" description="Polar residues" evidence="3">
    <location>
        <begin position="803"/>
        <end position="819"/>
    </location>
</feature>
<dbReference type="GO" id="GO:0035267">
    <property type="term" value="C:NuA4 histone acetyltransferase complex"/>
    <property type="evidence" value="ECO:0007669"/>
    <property type="project" value="InterPro"/>
</dbReference>
<feature type="region of interest" description="Disordered" evidence="3">
    <location>
        <begin position="290"/>
        <end position="313"/>
    </location>
</feature>
<dbReference type="SMART" id="SM00573">
    <property type="entry name" value="HSA"/>
    <property type="match status" value="1"/>
</dbReference>
<feature type="region of interest" description="Disordered" evidence="3">
    <location>
        <begin position="200"/>
        <end position="219"/>
    </location>
</feature>
<comment type="similarity">
    <text evidence="1">Belongs to the EAF1 family.</text>
</comment>
<keyword evidence="6" id="KW-1185">Reference proteome</keyword>
<dbReference type="Proteomes" id="UP001157418">
    <property type="component" value="Unassembled WGS sequence"/>
</dbReference>
<protein>
    <recommendedName>
        <fullName evidence="4">Myb-like domain-containing protein</fullName>
    </recommendedName>
</protein>
<feature type="region of interest" description="Disordered" evidence="3">
    <location>
        <begin position="1253"/>
        <end position="1378"/>
    </location>
</feature>
<dbReference type="CDD" id="cd00167">
    <property type="entry name" value="SANT"/>
    <property type="match status" value="1"/>
</dbReference>
<proteinExistence type="inferred from homology"/>
<dbReference type="InterPro" id="IPR001005">
    <property type="entry name" value="SANT/Myb"/>
</dbReference>
<feature type="region of interest" description="Disordered" evidence="3">
    <location>
        <begin position="781"/>
        <end position="819"/>
    </location>
</feature>
<dbReference type="SUPFAM" id="SSF46689">
    <property type="entry name" value="Homeodomain-like"/>
    <property type="match status" value="1"/>
</dbReference>
<keyword evidence="2" id="KW-0156">Chromatin regulator</keyword>
<organism evidence="5 6">
    <name type="scientific">Lactuca virosa</name>
    <dbReference type="NCBI Taxonomy" id="75947"/>
    <lineage>
        <taxon>Eukaryota</taxon>
        <taxon>Viridiplantae</taxon>
        <taxon>Streptophyta</taxon>
        <taxon>Embryophyta</taxon>
        <taxon>Tracheophyta</taxon>
        <taxon>Spermatophyta</taxon>
        <taxon>Magnoliopsida</taxon>
        <taxon>eudicotyledons</taxon>
        <taxon>Gunneridae</taxon>
        <taxon>Pentapetalae</taxon>
        <taxon>asterids</taxon>
        <taxon>campanulids</taxon>
        <taxon>Asterales</taxon>
        <taxon>Asteraceae</taxon>
        <taxon>Cichorioideae</taxon>
        <taxon>Cichorieae</taxon>
        <taxon>Lactucinae</taxon>
        <taxon>Lactuca</taxon>
    </lineage>
</organism>
<dbReference type="PROSITE" id="PS50090">
    <property type="entry name" value="MYB_LIKE"/>
    <property type="match status" value="1"/>
</dbReference>
<evidence type="ECO:0000256" key="3">
    <source>
        <dbReference type="SAM" id="MobiDB-lite"/>
    </source>
</evidence>
<feature type="compositionally biased region" description="Polar residues" evidence="3">
    <location>
        <begin position="235"/>
        <end position="244"/>
    </location>
</feature>
<feature type="region of interest" description="Disordered" evidence="3">
    <location>
        <begin position="904"/>
        <end position="931"/>
    </location>
</feature>
<feature type="region of interest" description="Disordered" evidence="3">
    <location>
        <begin position="1177"/>
        <end position="1230"/>
    </location>
</feature>
<dbReference type="PANTHER" id="PTHR46774:SF10">
    <property type="entry name" value="HOMEODOMAIN-LIKE, HELICASE_SANT-ASSOCIATED DOMAIN, MYB-LIKE DOMAIN PROTEIN-RELATED"/>
    <property type="match status" value="1"/>
</dbReference>
<dbReference type="SMART" id="SM00717">
    <property type="entry name" value="SANT"/>
    <property type="match status" value="1"/>
</dbReference>
<feature type="compositionally biased region" description="Polar residues" evidence="3">
    <location>
        <begin position="1296"/>
        <end position="1307"/>
    </location>
</feature>
<dbReference type="Pfam" id="PF13921">
    <property type="entry name" value="Myb_DNA-bind_6"/>
    <property type="match status" value="1"/>
</dbReference>
<feature type="compositionally biased region" description="Low complexity" evidence="3">
    <location>
        <begin position="907"/>
        <end position="919"/>
    </location>
</feature>
<feature type="region of interest" description="Disordered" evidence="3">
    <location>
        <begin position="170"/>
        <end position="190"/>
    </location>
</feature>
<dbReference type="Pfam" id="PF07529">
    <property type="entry name" value="HSA"/>
    <property type="match status" value="1"/>
</dbReference>
<dbReference type="InterPro" id="IPR009057">
    <property type="entry name" value="Homeodomain-like_sf"/>
</dbReference>
<sequence>MHGCASGSLLLVNAGVDSMGGAIDGGVEISSAPSPHQSSVLEKTQAELRETFSAAEKYRRELEFLQKGGDPLDLKVGTAASVSLQSTSLTDQHPEQFVTSEVKGSFAITASPHGDSVESSGRLGALSVGEPNSADNLMLFDGNNKFREVERILTKESGESVALELPKKSYKRRIRSRPNRHASRDTKGLVHNVENQELKHLSNSNSSNPKSPNVGLTLKNLGSNSCLDIKSNGTQTQISDTQEIPLSMSPVEPGSVGHIEQEKLSGSEHPPDVDAHTVDHLSLLGQTKGFDSKSSCCQTDQSLDGNSKNEVPSSIQNVTSNGAIELNIASKEAPCMEGSGVNTVKDDKILSINNDKNEIDPKLKEEEEGLKESESESALQHELDKSVCSTGIDLDGWTTSEIERNPLEQNVCSQNNLKLATKEHEDSILEEARIIEEKRKRIAGLTDGIFKSESNHTSHWHFVLEEMSWLANDFAQERLWKVTAAAQISQRAAYTSRVRFQQQNSSRMQKKVAHTLAEAVMEFWHTLQVKCHGLELEGAKKDSMAGLDQYGMRFLEYNNSNAQYNSAQAPVTPDRISDLGITDVSWEDNLTEENLFYIVPPGAVEAYRKTIESHLLQSERTGSSMQEEVDVNGYDDVADNTLEEDEGETSTYYLPGAFEGSRMSKPTQKKRKQSQPFKSYVGRPYEPGADLSFPQSLERNIGTQPSVISGKRPATSINVSIPTKRDEQSSLHGGYQIPNNMEAESVGDYEKQLHFDMTEVSNRPKKKKKLQGSTFDHRWQLGSNFQNNEQKEHSKRRLDTRQFDSNGNSVGSQMSNMSNPNKFMKLLVRDRGRKAKLLKTPVGQQQGSGSPWSLFEDQALVVLVHDMGANWELISDAINSTLQFKCISRNSKECKERHRILMDRNSGDGADSAEDSGSSQPYPSTLPGIPEGSARQLFQRLQGPMEEDTLKSHFEKIIVISRKLHYKKSQKDNQDPKQLQQPHGSHALALSQVIPNNLNGGPVLTPLDLCEPISSTPDFLPVNYQAPHMGAPMVPGSTSTPAPSLPSSNLVFSSHLSSTPSGSISPSVGVREGRYGIPRPGMDDQHRMQQYNQMLSARNMQPSTLPLPHSDRGVRGMLPGVMNRGMMMTRPPPLQGVNNSNPQSVMNTGQVRSREAVHMIRNPDQQRQIMVPDAQMQVSQGGTTQGIPAYPTGIASFPQPPVQPYPISPHMPTTNSHPHHLQGPPQNPAFGMRLMKERQLQQQRLRQQHFAASNPVTPHGQPQLPVSSPQSQSSSAQSSPVTQQLQKPASAGLVRNPQTGTGGNTVKPQRRPPQQFQPPGGRPQLAAKVVKGSGSGRGTAGDNGFVAEKGEMHHMVQSGPSGLNQKRLPGQPQPQQKVKMGMGSQSQLTAAQKIVLQNRKANPSDSPAATASKLQARGATLPLPLPLTKPNSQTSCDDSGDPNRKVEFETPETQTETTTNASASAEHAIRPFRLSRLLFTCNTNVQMTFIVAFRQAG</sequence>
<evidence type="ECO:0000256" key="1">
    <source>
        <dbReference type="ARBA" id="ARBA00008913"/>
    </source>
</evidence>
<feature type="compositionally biased region" description="Low complexity" evidence="3">
    <location>
        <begin position="202"/>
        <end position="213"/>
    </location>
</feature>
<feature type="compositionally biased region" description="Polar residues" evidence="3">
    <location>
        <begin position="1177"/>
        <end position="1186"/>
    </location>
</feature>
<accession>A0AAU9LU53</accession>
<feature type="region of interest" description="Disordered" evidence="3">
    <location>
        <begin position="641"/>
        <end position="692"/>
    </location>
</feature>
<feature type="region of interest" description="Disordered" evidence="3">
    <location>
        <begin position="1421"/>
        <end position="1465"/>
    </location>
</feature>
<dbReference type="GO" id="GO:0006325">
    <property type="term" value="P:chromatin organization"/>
    <property type="evidence" value="ECO:0007669"/>
    <property type="project" value="UniProtKB-KW"/>
</dbReference>
<feature type="compositionally biased region" description="Basic residues" evidence="3">
    <location>
        <begin position="170"/>
        <end position="181"/>
    </location>
</feature>
<dbReference type="InterPro" id="IPR044798">
    <property type="entry name" value="EAF1A/B"/>
</dbReference>